<dbReference type="OrthoDB" id="30876at10239"/>
<dbReference type="Proteomes" id="UP000161618">
    <property type="component" value="Segment"/>
</dbReference>
<keyword evidence="3" id="KW-1185">Reference proteome</keyword>
<feature type="transmembrane region" description="Helical" evidence="1">
    <location>
        <begin position="199"/>
        <end position="219"/>
    </location>
</feature>
<evidence type="ECO:0000256" key="1">
    <source>
        <dbReference type="SAM" id="Phobius"/>
    </source>
</evidence>
<dbReference type="EMBL" id="KT832477">
    <property type="protein sequence ID" value="ALM25936.1"/>
    <property type="molecule type" value="Genomic_DNA"/>
</dbReference>
<reference evidence="2 3" key="4">
    <citation type="journal article" date="2016" name="MSphere">
        <title>Complete Genome Sequence of Elephant Endotheliotropic Herpesvirus 4, the First Example of a GC-Rich Branch Proboscivirus.</title>
        <authorList>
            <person name="Ling P.D."/>
            <person name="Long S.Y."/>
            <person name="Fuery A."/>
            <person name="Peng R.S."/>
            <person name="Heaggans S.Y."/>
            <person name="Qin X."/>
            <person name="Worley K.C."/>
            <person name="Dugan S."/>
            <person name="Hayward G.S."/>
        </authorList>
    </citation>
    <scope>NUCLEOTIDE SEQUENCE [LARGE SCALE GENOMIC DNA]</scope>
    <source>
        <strain evidence="2">North American NAP69</strain>
    </source>
</reference>
<dbReference type="RefSeq" id="YP_009179244.1">
    <property type="nucleotide sequence ID" value="NC_028379.1"/>
</dbReference>
<name>A0A0S1TQ37_9BETA</name>
<protein>
    <submittedName>
        <fullName evidence="2">Protein E6</fullName>
    </submittedName>
</protein>
<reference evidence="3" key="1">
    <citation type="journal article" date="2009" name="Vet. Pathol.">
        <title>Clinico-pathologic features of fatal disease attributed to new variants of endotheliotropic herpesviruses in two Asian elephants (Elephas maximus).</title>
        <authorList>
            <person name="Garner M.M."/>
            <person name="Helmick K."/>
            <person name="Ochsenreiter J."/>
            <person name="Richman L.K."/>
            <person name="Latimer E."/>
            <person name="Wise A.G."/>
            <person name="Maes R.K."/>
            <person name="Kiupel M."/>
            <person name="Nordhausen R.W."/>
            <person name="Zong J.C."/>
            <person name="Hayward G.S."/>
        </authorList>
    </citation>
    <scope>NUCLEOTIDE SEQUENCE [LARGE SCALE GENOMIC DNA]</scope>
</reference>
<evidence type="ECO:0000313" key="2">
    <source>
        <dbReference type="EMBL" id="ALM25936.1"/>
    </source>
</evidence>
<reference evidence="3" key="2">
    <citation type="journal article" date="2011" name="Vet. Microbiol.">
        <title>Detection and evaluation of novel herpesviruses in routine and pathological samples from Asian and African elephants: identification of two new probosciviruses (EEHV5 and EEHV6) and two new gammaherpesviruses (EGHV3B and EGHV5).</title>
        <authorList>
            <person name="Latimer E"/>
            <person name="Zong JC"/>
            <person name="Heaggans SY"/>
            <person name="Richman LK"/>
            <person name="Hayward GS."/>
        </authorList>
    </citation>
    <scope>NUCLEOTIDE SEQUENCE [LARGE SCALE GENOMIC DNA]</scope>
</reference>
<proteinExistence type="predicted"/>
<gene>
    <name evidence="2" type="primary">E6</name>
</gene>
<dbReference type="KEGG" id="vg:26196525"/>
<accession>A0A0S1TQ37</accession>
<keyword evidence="1" id="KW-0812">Transmembrane</keyword>
<feature type="transmembrane region" description="Helical" evidence="1">
    <location>
        <begin position="43"/>
        <end position="64"/>
    </location>
</feature>
<keyword evidence="1" id="KW-0472">Membrane</keyword>
<dbReference type="GeneID" id="26196525"/>
<reference evidence="3" key="3">
    <citation type="journal article" date="2014" name="J. Virol.">
        <title>Comparative genome analysis of four elephant endotheliotropic herpesviruses, EEHV3, EEHV4, EEHV5, and EEHV6, from cases of hemorrhagic disease or viremia.</title>
        <authorList>
            <person name="Zong JC"/>
            <person name="Latimer EM"/>
            <person name="Long SY"/>
            <person name="Richman LK"/>
            <person name="Heaggans SY"/>
            <person name="Hayward GS."/>
        </authorList>
    </citation>
    <scope>NUCLEOTIDE SEQUENCE [LARGE SCALE GENOMIC DNA]</scope>
</reference>
<reference evidence="2 3" key="5">
    <citation type="journal article" date="2016" name="MSphere">
        <title>Comparison of the Gene Coding Contents and Other Unusual Features of the GC-Rich and AT-Rich Branch Probosciviruses.</title>
        <authorList>
            <person name="Ling P.D."/>
            <person name="Long S.Y."/>
            <person name="Zong J.C."/>
            <person name="Heaggans S.Y."/>
            <person name="Qin X."/>
            <person name="Hayward G.S."/>
        </authorList>
    </citation>
    <scope>NUCLEOTIDE SEQUENCE [LARGE SCALE GENOMIC DNA]</scope>
    <source>
        <strain evidence="2">North American NAP69</strain>
    </source>
</reference>
<evidence type="ECO:0000313" key="3">
    <source>
        <dbReference type="Proteomes" id="UP000161618"/>
    </source>
</evidence>
<feature type="transmembrane region" description="Helical" evidence="1">
    <location>
        <begin position="130"/>
        <end position="149"/>
    </location>
</feature>
<keyword evidence="1" id="KW-1133">Transmembrane helix</keyword>
<sequence>MLSGKQWACRNLEALRAIAEEEFSPAPHPWSNILLLDQLYGGYYIAALISAMAVLLMLCCAIYMLLHHYRSPRRSSGPAVSRELFIDPIMASVFACSAIAVVRDKLRDHCEASKYRLADVFLEDYCRQCFAVAAFAMCAYALYNAARIFRPDLRCLRYERLVRGLSRKVLFLMTAFAHGLDLDGLSAEIKSELLVKAAMLYFMFYFAIVVYVSESAYGLCTRYISRSWKKVLVLGAFVAVHNSLCKLNNGIALNSNVYVFSIAVCLLTQQFMMY</sequence>
<feature type="transmembrane region" description="Helical" evidence="1">
    <location>
        <begin position="257"/>
        <end position="273"/>
    </location>
</feature>
<organism evidence="2 3">
    <name type="scientific">Elephant endotheliotropic herpesvirus 4</name>
    <dbReference type="NCBI Taxonomy" id="548914"/>
    <lineage>
        <taxon>Viruses</taxon>
        <taxon>Duplodnaviria</taxon>
        <taxon>Heunggongvirae</taxon>
        <taxon>Peploviricota</taxon>
        <taxon>Herviviricetes</taxon>
        <taxon>Herpesvirales</taxon>
        <taxon>Orthoherpesviridae</taxon>
        <taxon>Betaherpesvirinae</taxon>
        <taxon>Proboscivirus</taxon>
    </lineage>
</organism>